<dbReference type="AlphaFoldDB" id="A0A3S9QMZ0"/>
<dbReference type="SUPFAM" id="SSF51735">
    <property type="entry name" value="NAD(P)-binding Rossmann-fold domains"/>
    <property type="match status" value="1"/>
</dbReference>
<dbReference type="CDD" id="cd05233">
    <property type="entry name" value="SDR_c"/>
    <property type="match status" value="1"/>
</dbReference>
<organism evidence="4 5">
    <name type="scientific">Trueperella pyogenes</name>
    <dbReference type="NCBI Taxonomy" id="1661"/>
    <lineage>
        <taxon>Bacteria</taxon>
        <taxon>Bacillati</taxon>
        <taxon>Actinomycetota</taxon>
        <taxon>Actinomycetes</taxon>
        <taxon>Actinomycetales</taxon>
        <taxon>Actinomycetaceae</taxon>
        <taxon>Trueperella</taxon>
    </lineage>
</organism>
<comment type="similarity">
    <text evidence="1 3">Belongs to the short-chain dehydrogenases/reductases (SDR) family.</text>
</comment>
<dbReference type="EMBL" id="CP033905">
    <property type="protein sequence ID" value="AZR07332.1"/>
    <property type="molecule type" value="Genomic_DNA"/>
</dbReference>
<reference evidence="4 5" key="1">
    <citation type="submission" date="2018-11" db="EMBL/GenBank/DDBJ databases">
        <title>Multidrug-resistant genes are associated with an 42-kb island TGI1 carrying a complex class 1 integron in a Trueperella pyogenes.</title>
        <authorList>
            <person name="Dong W."/>
        </authorList>
    </citation>
    <scope>NUCLEOTIDE SEQUENCE [LARGE SCALE GENOMIC DNA]</scope>
    <source>
        <strain evidence="4 5">TP4</strain>
    </source>
</reference>
<dbReference type="GO" id="GO:0016491">
    <property type="term" value="F:oxidoreductase activity"/>
    <property type="evidence" value="ECO:0007669"/>
    <property type="project" value="UniProtKB-KW"/>
</dbReference>
<dbReference type="InterPro" id="IPR036291">
    <property type="entry name" value="NAD(P)-bd_dom_sf"/>
</dbReference>
<evidence type="ECO:0000256" key="1">
    <source>
        <dbReference type="ARBA" id="ARBA00006484"/>
    </source>
</evidence>
<dbReference type="PRINTS" id="PR00080">
    <property type="entry name" value="SDRFAMILY"/>
</dbReference>
<name>A0A3S9QMZ0_9ACTO</name>
<dbReference type="PANTHER" id="PTHR44196">
    <property type="entry name" value="DEHYDROGENASE/REDUCTASE SDR FAMILY MEMBER 7B"/>
    <property type="match status" value="1"/>
</dbReference>
<evidence type="ECO:0000313" key="5">
    <source>
        <dbReference type="Proteomes" id="UP000275951"/>
    </source>
</evidence>
<accession>A0A3S9QMZ0</accession>
<evidence type="ECO:0000256" key="2">
    <source>
        <dbReference type="ARBA" id="ARBA00023002"/>
    </source>
</evidence>
<dbReference type="GO" id="GO:0016020">
    <property type="term" value="C:membrane"/>
    <property type="evidence" value="ECO:0007669"/>
    <property type="project" value="TreeGrafter"/>
</dbReference>
<dbReference type="InterPro" id="IPR002347">
    <property type="entry name" value="SDR_fam"/>
</dbReference>
<dbReference type="RefSeq" id="WP_108726260.1">
    <property type="nucleotide sequence ID" value="NZ_CP029001.1"/>
</dbReference>
<dbReference type="Proteomes" id="UP000275951">
    <property type="component" value="Chromosome"/>
</dbReference>
<keyword evidence="2" id="KW-0560">Oxidoreductase</keyword>
<gene>
    <name evidence="4" type="ORF">EBQ10_08560</name>
</gene>
<dbReference type="Pfam" id="PF00106">
    <property type="entry name" value="adh_short"/>
    <property type="match status" value="1"/>
</dbReference>
<sequence length="263" mass="27369">MTRALITGASAGLGREFARQLAATGHDLVLVARSTARLTALADSLHTTFGISAEVLPADLGNYDAVRAVAGRLASASSPISLLVNNAGFGLGQDFVGGSLERELAGLDVMVRAVLMLSHVAAGAMKERGRGAIINVSSMTALTAQGTYSAHKAWVRTFTEGLAAELVGTGVTATAVCPGLIRTEFHERSHVDASQWPDVVFAEPADVVGAALDAARRGRVIVTPTAMYKTAAGIMKLMPRALVRKVAGPGLSGREARRWPIAE</sequence>
<dbReference type="PIRSF" id="PIRSF000126">
    <property type="entry name" value="11-beta-HSD1"/>
    <property type="match status" value="1"/>
</dbReference>
<evidence type="ECO:0000313" key="4">
    <source>
        <dbReference type="EMBL" id="AZR07332.1"/>
    </source>
</evidence>
<dbReference type="Gene3D" id="3.40.50.720">
    <property type="entry name" value="NAD(P)-binding Rossmann-like Domain"/>
    <property type="match status" value="1"/>
</dbReference>
<dbReference type="PANTHER" id="PTHR44196:SF2">
    <property type="entry name" value="SHORT-CHAIN DEHYDROGENASE-RELATED"/>
    <property type="match status" value="1"/>
</dbReference>
<proteinExistence type="inferred from homology"/>
<evidence type="ECO:0000256" key="3">
    <source>
        <dbReference type="RuleBase" id="RU000363"/>
    </source>
</evidence>
<protein>
    <submittedName>
        <fullName evidence="4">SDR family NAD(P)-dependent oxidoreductase</fullName>
    </submittedName>
</protein>
<dbReference type="PRINTS" id="PR00081">
    <property type="entry name" value="GDHRDH"/>
</dbReference>